<dbReference type="Pfam" id="PF06698">
    <property type="entry name" value="DUF1192"/>
    <property type="match status" value="1"/>
</dbReference>
<proteinExistence type="predicted"/>
<comment type="caution">
    <text evidence="1">The sequence shown here is derived from an EMBL/GenBank/DDBJ whole genome shotgun (WGS) entry which is preliminary data.</text>
</comment>
<dbReference type="EMBL" id="QJJM01000011">
    <property type="protein sequence ID" value="PXW72987.1"/>
    <property type="molecule type" value="Genomic_DNA"/>
</dbReference>
<dbReference type="RefSeq" id="WP_110299671.1">
    <property type="nucleotide sequence ID" value="NZ_QJJM01000011.1"/>
</dbReference>
<dbReference type="InterPro" id="IPR009579">
    <property type="entry name" value="DUF1192"/>
</dbReference>
<dbReference type="Proteomes" id="UP000248014">
    <property type="component" value="Unassembled WGS sequence"/>
</dbReference>
<protein>
    <submittedName>
        <fullName evidence="1">Uncharacterized small protein (DUF1192 family)</fullName>
    </submittedName>
</protein>
<sequence length="66" mass="7336">MEPDESLARSRADAAQKLGNEDIDAYSLDELDARIALCRAEIARCEARKAFAAQHRLSAEALFRKS</sequence>
<reference evidence="1 2" key="1">
    <citation type="submission" date="2018-05" db="EMBL/GenBank/DDBJ databases">
        <title>Genomic Encyclopedia of Type Strains, Phase IV (KMG-IV): sequencing the most valuable type-strain genomes for metagenomic binning, comparative biology and taxonomic classification.</title>
        <authorList>
            <person name="Goeker M."/>
        </authorList>
    </citation>
    <scope>NUCLEOTIDE SEQUENCE [LARGE SCALE GENOMIC DNA]</scope>
    <source>
        <strain evidence="1 2">DSM 3183</strain>
    </source>
</reference>
<name>A0A2V3UUY7_9SPHN</name>
<evidence type="ECO:0000313" key="2">
    <source>
        <dbReference type="Proteomes" id="UP000248014"/>
    </source>
</evidence>
<dbReference type="AlphaFoldDB" id="A0A2V3UUY7"/>
<evidence type="ECO:0000313" key="1">
    <source>
        <dbReference type="EMBL" id="PXW72987.1"/>
    </source>
</evidence>
<keyword evidence="2" id="KW-1185">Reference proteome</keyword>
<organism evidence="1 2">
    <name type="scientific">Blastomonas natatoria</name>
    <dbReference type="NCBI Taxonomy" id="34015"/>
    <lineage>
        <taxon>Bacteria</taxon>
        <taxon>Pseudomonadati</taxon>
        <taxon>Pseudomonadota</taxon>
        <taxon>Alphaproteobacteria</taxon>
        <taxon>Sphingomonadales</taxon>
        <taxon>Sphingomonadaceae</taxon>
        <taxon>Blastomonas</taxon>
    </lineage>
</organism>
<dbReference type="OrthoDB" id="7173908at2"/>
<gene>
    <name evidence="1" type="ORF">C7451_111109</name>
</gene>
<accession>A0A2V3UUY7</accession>